<sequence length="197" mass="21793">MTKPITLLVIMMSCCFSAAGKVHLHGQGQLFVSQENNDWHVAFILPAADVLGFEHSPASAEQKRVLQTLAKRLTTNDSVVNLRGKCTLSEATHSLLTEHDEDHESATGYEDEHEDGSDHGNHEGAHHEADDHERHEAHAKHTDVEVEYHFACASSAKTLSVTLFQWVPTLSRIQAQWITQVSQGSATLTPANPTLEW</sequence>
<evidence type="ECO:0000313" key="4">
    <source>
        <dbReference type="Proteomes" id="UP000464524"/>
    </source>
</evidence>
<keyword evidence="2" id="KW-0732">Signal</keyword>
<feature type="signal peptide" evidence="2">
    <location>
        <begin position="1"/>
        <end position="18"/>
    </location>
</feature>
<feature type="compositionally biased region" description="Basic and acidic residues" evidence="1">
    <location>
        <begin position="116"/>
        <end position="139"/>
    </location>
</feature>
<keyword evidence="4" id="KW-1185">Reference proteome</keyword>
<evidence type="ECO:0000313" key="3">
    <source>
        <dbReference type="EMBL" id="QHJ12713.1"/>
    </source>
</evidence>
<protein>
    <recommendedName>
        <fullName evidence="5">DUF2796 domain-containing protein</fullName>
    </recommendedName>
</protein>
<feature type="compositionally biased region" description="Basic and acidic residues" evidence="1">
    <location>
        <begin position="96"/>
        <end position="105"/>
    </location>
</feature>
<evidence type="ECO:0000256" key="1">
    <source>
        <dbReference type="SAM" id="MobiDB-lite"/>
    </source>
</evidence>
<dbReference type="Pfam" id="PF10986">
    <property type="entry name" value="ZrgA"/>
    <property type="match status" value="1"/>
</dbReference>
<accession>A0A857JLE4</accession>
<dbReference type="AlphaFoldDB" id="A0A857JLE4"/>
<dbReference type="OrthoDB" id="7346546at2"/>
<feature type="compositionally biased region" description="Acidic residues" evidence="1">
    <location>
        <begin position="106"/>
        <end position="115"/>
    </location>
</feature>
<name>A0A857JLE4_9ALTE</name>
<proteinExistence type="predicted"/>
<dbReference type="EMBL" id="CP047656">
    <property type="protein sequence ID" value="QHJ12713.1"/>
    <property type="molecule type" value="Genomic_DNA"/>
</dbReference>
<organism evidence="3 4">
    <name type="scientific">Paraglaciecola mesophila</name>
    <dbReference type="NCBI Taxonomy" id="197222"/>
    <lineage>
        <taxon>Bacteria</taxon>
        <taxon>Pseudomonadati</taxon>
        <taxon>Pseudomonadota</taxon>
        <taxon>Gammaproteobacteria</taxon>
        <taxon>Alteromonadales</taxon>
        <taxon>Alteromonadaceae</taxon>
        <taxon>Paraglaciecola</taxon>
    </lineage>
</organism>
<dbReference type="InterPro" id="IPR021253">
    <property type="entry name" value="ZrgA-like"/>
</dbReference>
<gene>
    <name evidence="3" type="ORF">FX988_02971</name>
</gene>
<dbReference type="KEGG" id="pmes:FX988_02971"/>
<evidence type="ECO:0000256" key="2">
    <source>
        <dbReference type="SAM" id="SignalP"/>
    </source>
</evidence>
<reference evidence="3 4" key="1">
    <citation type="submission" date="2019-12" db="EMBL/GenBank/DDBJ databases">
        <title>Genome sequencing and assembly of endphytes of Porphyra tenera.</title>
        <authorList>
            <person name="Park J.M."/>
            <person name="Shin R."/>
            <person name="Jo S.H."/>
        </authorList>
    </citation>
    <scope>NUCLEOTIDE SEQUENCE [LARGE SCALE GENOMIC DNA]</scope>
    <source>
        <strain evidence="3 4">GPM4</strain>
    </source>
</reference>
<feature type="region of interest" description="Disordered" evidence="1">
    <location>
        <begin position="96"/>
        <end position="139"/>
    </location>
</feature>
<feature type="chain" id="PRO_5032274977" description="DUF2796 domain-containing protein" evidence="2">
    <location>
        <begin position="19"/>
        <end position="197"/>
    </location>
</feature>
<dbReference type="RefSeq" id="WP_160180895.1">
    <property type="nucleotide sequence ID" value="NZ_CP047656.1"/>
</dbReference>
<evidence type="ECO:0008006" key="5">
    <source>
        <dbReference type="Google" id="ProtNLM"/>
    </source>
</evidence>
<dbReference type="Proteomes" id="UP000464524">
    <property type="component" value="Chromosome"/>
</dbReference>